<dbReference type="GO" id="GO:0046872">
    <property type="term" value="F:metal ion binding"/>
    <property type="evidence" value="ECO:0007669"/>
    <property type="project" value="UniProtKB-KW"/>
</dbReference>
<name>A0A383EW55_9ZZZZ</name>
<organism evidence="11">
    <name type="scientific">marine metagenome</name>
    <dbReference type="NCBI Taxonomy" id="408172"/>
    <lineage>
        <taxon>unclassified sequences</taxon>
        <taxon>metagenomes</taxon>
        <taxon>ecological metagenomes</taxon>
    </lineage>
</organism>
<dbReference type="EMBL" id="UINC01228835">
    <property type="protein sequence ID" value="SVE60318.1"/>
    <property type="molecule type" value="Genomic_DNA"/>
</dbReference>
<evidence type="ECO:0000256" key="10">
    <source>
        <dbReference type="ARBA" id="ARBA00032441"/>
    </source>
</evidence>
<evidence type="ECO:0000256" key="6">
    <source>
        <dbReference type="ARBA" id="ARBA00022723"/>
    </source>
</evidence>
<comment type="subcellular location">
    <subcellularLocation>
        <location evidence="1">Cytoplasm</location>
    </subcellularLocation>
</comment>
<evidence type="ECO:0000256" key="5">
    <source>
        <dbReference type="ARBA" id="ARBA00022694"/>
    </source>
</evidence>
<evidence type="ECO:0000256" key="7">
    <source>
        <dbReference type="ARBA" id="ARBA00022741"/>
    </source>
</evidence>
<proteinExistence type="inferred from homology"/>
<dbReference type="GO" id="GO:0005524">
    <property type="term" value="F:ATP binding"/>
    <property type="evidence" value="ECO:0007669"/>
    <property type="project" value="UniProtKB-KW"/>
</dbReference>
<sequence>MESMKQMFRIGGLDATDGFGKKLGSLLQQGSILFLEGEMGAGKTTLIKSICSALKINPDIVTSPTYTIAHRYPG</sequence>
<keyword evidence="8" id="KW-0067">ATP-binding</keyword>
<evidence type="ECO:0000313" key="11">
    <source>
        <dbReference type="EMBL" id="SVE60318.1"/>
    </source>
</evidence>
<feature type="non-terminal residue" evidence="11">
    <location>
        <position position="74"/>
    </location>
</feature>
<keyword evidence="5" id="KW-0819">tRNA processing</keyword>
<dbReference type="SUPFAM" id="SSF52540">
    <property type="entry name" value="P-loop containing nucleoside triphosphate hydrolases"/>
    <property type="match status" value="1"/>
</dbReference>
<keyword evidence="7" id="KW-0547">Nucleotide-binding</keyword>
<dbReference type="PANTHER" id="PTHR33540">
    <property type="entry name" value="TRNA THREONYLCARBAMOYLADENOSINE BIOSYNTHESIS PROTEIN TSAE"/>
    <property type="match status" value="1"/>
</dbReference>
<dbReference type="InterPro" id="IPR027417">
    <property type="entry name" value="P-loop_NTPase"/>
</dbReference>
<dbReference type="Gene3D" id="3.40.50.300">
    <property type="entry name" value="P-loop containing nucleotide triphosphate hydrolases"/>
    <property type="match status" value="1"/>
</dbReference>
<dbReference type="GO" id="GO:0005737">
    <property type="term" value="C:cytoplasm"/>
    <property type="evidence" value="ECO:0007669"/>
    <property type="project" value="UniProtKB-SubCell"/>
</dbReference>
<evidence type="ECO:0000256" key="9">
    <source>
        <dbReference type="ARBA" id="ARBA00022842"/>
    </source>
</evidence>
<dbReference type="Pfam" id="PF02367">
    <property type="entry name" value="TsaE"/>
    <property type="match status" value="1"/>
</dbReference>
<dbReference type="PANTHER" id="PTHR33540:SF2">
    <property type="entry name" value="TRNA THREONYLCARBAMOYLADENOSINE BIOSYNTHESIS PROTEIN TSAE"/>
    <property type="match status" value="1"/>
</dbReference>
<keyword evidence="4" id="KW-0963">Cytoplasm</keyword>
<accession>A0A383EW55</accession>
<gene>
    <name evidence="11" type="ORF">METZ01_LOCUS513172</name>
</gene>
<keyword evidence="6" id="KW-0479">Metal-binding</keyword>
<dbReference type="InterPro" id="IPR003442">
    <property type="entry name" value="T6A_TsaE"/>
</dbReference>
<evidence type="ECO:0000256" key="8">
    <source>
        <dbReference type="ARBA" id="ARBA00022840"/>
    </source>
</evidence>
<dbReference type="AlphaFoldDB" id="A0A383EW55"/>
<comment type="similarity">
    <text evidence="2">Belongs to the TsaE family.</text>
</comment>
<evidence type="ECO:0000256" key="4">
    <source>
        <dbReference type="ARBA" id="ARBA00022490"/>
    </source>
</evidence>
<dbReference type="GO" id="GO:0002949">
    <property type="term" value="P:tRNA threonylcarbamoyladenosine modification"/>
    <property type="evidence" value="ECO:0007669"/>
    <property type="project" value="InterPro"/>
</dbReference>
<evidence type="ECO:0000256" key="1">
    <source>
        <dbReference type="ARBA" id="ARBA00004496"/>
    </source>
</evidence>
<evidence type="ECO:0000256" key="2">
    <source>
        <dbReference type="ARBA" id="ARBA00007599"/>
    </source>
</evidence>
<reference evidence="11" key="1">
    <citation type="submission" date="2018-05" db="EMBL/GenBank/DDBJ databases">
        <authorList>
            <person name="Lanie J.A."/>
            <person name="Ng W.-L."/>
            <person name="Kazmierczak K.M."/>
            <person name="Andrzejewski T.M."/>
            <person name="Davidsen T.M."/>
            <person name="Wayne K.J."/>
            <person name="Tettelin H."/>
            <person name="Glass J.I."/>
            <person name="Rusch D."/>
            <person name="Podicherti R."/>
            <person name="Tsui H.-C.T."/>
            <person name="Winkler M.E."/>
        </authorList>
    </citation>
    <scope>NUCLEOTIDE SEQUENCE</scope>
</reference>
<protein>
    <recommendedName>
        <fullName evidence="3">tRNA threonylcarbamoyladenosine biosynthesis protein TsaE</fullName>
    </recommendedName>
    <alternativeName>
        <fullName evidence="10">t(6)A37 threonylcarbamoyladenosine biosynthesis protein TsaE</fullName>
    </alternativeName>
</protein>
<keyword evidence="9" id="KW-0460">Magnesium</keyword>
<evidence type="ECO:0000256" key="3">
    <source>
        <dbReference type="ARBA" id="ARBA00019010"/>
    </source>
</evidence>